<keyword evidence="5" id="KW-1015">Disulfide bond</keyword>
<dbReference type="SUPFAM" id="SSF56496">
    <property type="entry name" value="Fibrinogen C-terminal domain-like"/>
    <property type="match status" value="1"/>
</dbReference>
<evidence type="ECO:0000256" key="1">
    <source>
        <dbReference type="ARBA" id="ARBA00004613"/>
    </source>
</evidence>
<dbReference type="FunFam" id="3.90.215.10:FF:000001">
    <property type="entry name" value="Tenascin isoform 1"/>
    <property type="match status" value="1"/>
</dbReference>
<dbReference type="PROSITE" id="PS51406">
    <property type="entry name" value="FIBRINOGEN_C_2"/>
    <property type="match status" value="1"/>
</dbReference>
<dbReference type="GO" id="GO:0005577">
    <property type="term" value="C:fibrinogen complex"/>
    <property type="evidence" value="ECO:0007669"/>
    <property type="project" value="TreeGrafter"/>
</dbReference>
<keyword evidence="3" id="KW-0732">Signal</keyword>
<evidence type="ECO:0000256" key="6">
    <source>
        <dbReference type="ARBA" id="ARBA00023180"/>
    </source>
</evidence>
<dbReference type="CDD" id="cd00087">
    <property type="entry name" value="FReD"/>
    <property type="match status" value="1"/>
</dbReference>
<evidence type="ECO:0000256" key="3">
    <source>
        <dbReference type="ARBA" id="ARBA00022729"/>
    </source>
</evidence>
<dbReference type="GO" id="GO:0030674">
    <property type="term" value="F:protein-macromolecule adaptor activity"/>
    <property type="evidence" value="ECO:0007669"/>
    <property type="project" value="TreeGrafter"/>
</dbReference>
<dbReference type="Gene3D" id="3.90.215.10">
    <property type="entry name" value="Gamma Fibrinogen, chain A, domain 1"/>
    <property type="match status" value="1"/>
</dbReference>
<proteinExistence type="predicted"/>
<feature type="non-terminal residue" evidence="9">
    <location>
        <position position="1"/>
    </location>
</feature>
<dbReference type="PANTHER" id="PTHR47221:SF6">
    <property type="entry name" value="FIBRINOGEN ALPHA CHAIN"/>
    <property type="match status" value="1"/>
</dbReference>
<gene>
    <name evidence="9" type="ORF">FSP39_000838</name>
</gene>
<evidence type="ECO:0000313" key="9">
    <source>
        <dbReference type="EMBL" id="KAK3101086.1"/>
    </source>
</evidence>
<dbReference type="Proteomes" id="UP001186944">
    <property type="component" value="Unassembled WGS sequence"/>
</dbReference>
<comment type="caution">
    <text evidence="9">The sequence shown here is derived from an EMBL/GenBank/DDBJ whole genome shotgun (WGS) entry which is preliminary data.</text>
</comment>
<dbReference type="InterPro" id="IPR037579">
    <property type="entry name" value="FIB_ANG-like"/>
</dbReference>
<dbReference type="GO" id="GO:0034116">
    <property type="term" value="P:positive regulation of heterotypic cell-cell adhesion"/>
    <property type="evidence" value="ECO:0007669"/>
    <property type="project" value="TreeGrafter"/>
</dbReference>
<keyword evidence="2" id="KW-0964">Secreted</keyword>
<evidence type="ECO:0000256" key="5">
    <source>
        <dbReference type="ARBA" id="ARBA00023157"/>
    </source>
</evidence>
<keyword evidence="10" id="KW-1185">Reference proteome</keyword>
<reference evidence="9" key="1">
    <citation type="submission" date="2019-08" db="EMBL/GenBank/DDBJ databases">
        <title>The improved chromosome-level genome for the pearl oyster Pinctada fucata martensii using PacBio sequencing and Hi-C.</title>
        <authorList>
            <person name="Zheng Z."/>
        </authorList>
    </citation>
    <scope>NUCLEOTIDE SEQUENCE</scope>
    <source>
        <strain evidence="9">ZZ-2019</strain>
        <tissue evidence="9">Adductor muscle</tissue>
    </source>
</reference>
<feature type="domain" description="Fibrinogen C-terminal" evidence="8">
    <location>
        <begin position="1"/>
        <end position="206"/>
    </location>
</feature>
<dbReference type="InterPro" id="IPR020837">
    <property type="entry name" value="Fibrinogen_CS"/>
</dbReference>
<sequence length="255" mass="30055">ESGLYPIKLPNQRILNIRCDMSTDKGGWTIIQRRTDGSVNFTRDWNDYAFGFGNPNSEYWLGNEYLHELTSRNNYSLRIDLWDWEGDHAYAEYKFFHVNNEADKYRISVSGYQGTAGDAMSGYHNNMQFSTIDNDNDLWYDSCASKDRSGWWYRDCGFSALNGLYWQNGTIDITRDGIIRGIIWYNWKSRYSYSLKMVEMKIKPTLAIEIEREILEELESVANRRNDTAQVLSDSGRRRRSSQRGYRRRSRRNGK</sequence>
<name>A0AA89C0B0_PINIB</name>
<evidence type="ECO:0000259" key="8">
    <source>
        <dbReference type="PROSITE" id="PS51406"/>
    </source>
</evidence>
<keyword evidence="6" id="KW-0325">Glycoprotein</keyword>
<organism evidence="9 10">
    <name type="scientific">Pinctada imbricata</name>
    <name type="common">Atlantic pearl-oyster</name>
    <name type="synonym">Pinctada martensii</name>
    <dbReference type="NCBI Taxonomy" id="66713"/>
    <lineage>
        <taxon>Eukaryota</taxon>
        <taxon>Metazoa</taxon>
        <taxon>Spiralia</taxon>
        <taxon>Lophotrochozoa</taxon>
        <taxon>Mollusca</taxon>
        <taxon>Bivalvia</taxon>
        <taxon>Autobranchia</taxon>
        <taxon>Pteriomorphia</taxon>
        <taxon>Pterioida</taxon>
        <taxon>Pterioidea</taxon>
        <taxon>Pteriidae</taxon>
        <taxon>Pinctada</taxon>
    </lineage>
</organism>
<evidence type="ECO:0000256" key="4">
    <source>
        <dbReference type="ARBA" id="ARBA00023054"/>
    </source>
</evidence>
<comment type="subcellular location">
    <subcellularLocation>
        <location evidence="1">Secreted</location>
    </subcellularLocation>
</comment>
<dbReference type="Pfam" id="PF00147">
    <property type="entry name" value="Fibrinogen_C"/>
    <property type="match status" value="1"/>
</dbReference>
<dbReference type="PANTHER" id="PTHR47221">
    <property type="entry name" value="FIBRINOGEN ALPHA CHAIN"/>
    <property type="match status" value="1"/>
</dbReference>
<dbReference type="PROSITE" id="PS00514">
    <property type="entry name" value="FIBRINOGEN_C_1"/>
    <property type="match status" value="1"/>
</dbReference>
<dbReference type="InterPro" id="IPR002181">
    <property type="entry name" value="Fibrinogen_a/b/g_C_dom"/>
</dbReference>
<evidence type="ECO:0000256" key="2">
    <source>
        <dbReference type="ARBA" id="ARBA00022525"/>
    </source>
</evidence>
<dbReference type="GO" id="GO:0005201">
    <property type="term" value="F:extracellular matrix structural constituent"/>
    <property type="evidence" value="ECO:0007669"/>
    <property type="project" value="TreeGrafter"/>
</dbReference>
<dbReference type="SMART" id="SM00186">
    <property type="entry name" value="FBG"/>
    <property type="match status" value="1"/>
</dbReference>
<keyword evidence="4" id="KW-0175">Coiled coil</keyword>
<feature type="compositionally biased region" description="Basic residues" evidence="7">
    <location>
        <begin position="237"/>
        <end position="255"/>
    </location>
</feature>
<dbReference type="AlphaFoldDB" id="A0AA89C0B0"/>
<dbReference type="InterPro" id="IPR036056">
    <property type="entry name" value="Fibrinogen-like_C"/>
</dbReference>
<evidence type="ECO:0000256" key="7">
    <source>
        <dbReference type="SAM" id="MobiDB-lite"/>
    </source>
</evidence>
<dbReference type="InterPro" id="IPR014716">
    <property type="entry name" value="Fibrinogen_a/b/g_C_1"/>
</dbReference>
<accession>A0AA89C0B0</accession>
<protein>
    <recommendedName>
        <fullName evidence="8">Fibrinogen C-terminal domain-containing protein</fullName>
    </recommendedName>
</protein>
<feature type="region of interest" description="Disordered" evidence="7">
    <location>
        <begin position="229"/>
        <end position="255"/>
    </location>
</feature>
<dbReference type="EMBL" id="VSWD01000005">
    <property type="protein sequence ID" value="KAK3101086.1"/>
    <property type="molecule type" value="Genomic_DNA"/>
</dbReference>
<evidence type="ECO:0000313" key="10">
    <source>
        <dbReference type="Proteomes" id="UP001186944"/>
    </source>
</evidence>